<evidence type="ECO:0000256" key="1">
    <source>
        <dbReference type="HAMAP-Rule" id="MF_00109"/>
    </source>
</evidence>
<dbReference type="InterPro" id="IPR031322">
    <property type="entry name" value="Shikimate/glucono_kinase"/>
</dbReference>
<keyword evidence="1" id="KW-0057">Aromatic amino acid biosynthesis</keyword>
<feature type="binding site" evidence="1">
    <location>
        <position position="84"/>
    </location>
    <ligand>
        <name>substrate</name>
    </ligand>
</feature>
<protein>
    <recommendedName>
        <fullName evidence="1">Shikimate kinase</fullName>
        <shortName evidence="1">SK</shortName>
        <ecNumber evidence="1">2.7.1.71</ecNumber>
    </recommendedName>
</protein>
<dbReference type="GO" id="GO:0009073">
    <property type="term" value="P:aromatic amino acid family biosynthetic process"/>
    <property type="evidence" value="ECO:0007669"/>
    <property type="project" value="UniProtKB-KW"/>
</dbReference>
<dbReference type="PANTHER" id="PTHR21087:SF21">
    <property type="entry name" value="SHIKIMATE KINASE 2"/>
    <property type="match status" value="1"/>
</dbReference>
<feature type="binding site" evidence="1">
    <location>
        <position position="144"/>
    </location>
    <ligand>
        <name>substrate</name>
    </ligand>
</feature>
<dbReference type="GO" id="GO:0008652">
    <property type="term" value="P:amino acid biosynthetic process"/>
    <property type="evidence" value="ECO:0007669"/>
    <property type="project" value="UniProtKB-KW"/>
</dbReference>
<comment type="subunit">
    <text evidence="1">Monomer.</text>
</comment>
<keyword evidence="1" id="KW-0028">Amino-acid biosynthesis</keyword>
<dbReference type="EMBL" id="FLUQ01000001">
    <property type="protein sequence ID" value="SBV91179.1"/>
    <property type="molecule type" value="Genomic_DNA"/>
</dbReference>
<evidence type="ECO:0000313" key="2">
    <source>
        <dbReference type="EMBL" id="SBV91179.1"/>
    </source>
</evidence>
<dbReference type="UniPathway" id="UPA00053">
    <property type="reaction ID" value="UER00088"/>
</dbReference>
<dbReference type="GO" id="GO:0005829">
    <property type="term" value="C:cytosol"/>
    <property type="evidence" value="ECO:0007669"/>
    <property type="project" value="TreeGrafter"/>
</dbReference>
<dbReference type="InterPro" id="IPR000623">
    <property type="entry name" value="Shikimate_kinase/TSH1"/>
</dbReference>
<comment type="catalytic activity">
    <reaction evidence="1">
        <text>shikimate + ATP = 3-phosphoshikimate + ADP + H(+)</text>
        <dbReference type="Rhea" id="RHEA:13121"/>
        <dbReference type="ChEBI" id="CHEBI:15378"/>
        <dbReference type="ChEBI" id="CHEBI:30616"/>
        <dbReference type="ChEBI" id="CHEBI:36208"/>
        <dbReference type="ChEBI" id="CHEBI:145989"/>
        <dbReference type="ChEBI" id="CHEBI:456216"/>
        <dbReference type="EC" id="2.7.1.71"/>
    </reaction>
</comment>
<reference evidence="2" key="1">
    <citation type="submission" date="2016-04" db="EMBL/GenBank/DDBJ databases">
        <authorList>
            <person name="Evans L.H."/>
            <person name="Alamgir A."/>
            <person name="Owens N."/>
            <person name="Weber N.D."/>
            <person name="Virtaneva K."/>
            <person name="Barbian K."/>
            <person name="Babar A."/>
            <person name="Rosenke K."/>
        </authorList>
    </citation>
    <scope>NUCLEOTIDE SEQUENCE</scope>
    <source>
        <strain evidence="2">86</strain>
    </source>
</reference>
<keyword evidence="1 2" id="KW-0418">Kinase</keyword>
<dbReference type="CDD" id="cd00464">
    <property type="entry name" value="SK"/>
    <property type="match status" value="1"/>
</dbReference>
<dbReference type="AlphaFoldDB" id="A0A212IVJ5"/>
<comment type="cofactor">
    <cofactor evidence="1">
        <name>Mg(2+)</name>
        <dbReference type="ChEBI" id="CHEBI:18420"/>
    </cofactor>
    <text evidence="1">Binds 1 Mg(2+) ion per subunit.</text>
</comment>
<dbReference type="GO" id="GO:0000287">
    <property type="term" value="F:magnesium ion binding"/>
    <property type="evidence" value="ECO:0007669"/>
    <property type="project" value="UniProtKB-UniRule"/>
</dbReference>
<sequence length="190" mass="20073">MGILFLIGPRGSGKTLMASILAQKHGCRTCDTDALIREKTGKSVADIVAEGGWPAFRALEKAALAEAVARMREGGGPAVIATGGGIVLDPENRERMRAEGVVAYLAAPPNVLARRLPPPQNDPSRPSLTNLPPEQEIARVLQEREPLYRAAAHHVVDAARPPESVAAILRGHIMAHATVHAKGGRDQGAV</sequence>
<keyword evidence="1" id="KW-0479">Metal-binding</keyword>
<feature type="binding site" evidence="1">
    <location>
        <position position="15"/>
    </location>
    <ligand>
        <name>Mg(2+)</name>
        <dbReference type="ChEBI" id="CHEBI:18420"/>
    </ligand>
</feature>
<dbReference type="Gene3D" id="3.40.50.300">
    <property type="entry name" value="P-loop containing nucleotide triphosphate hydrolases"/>
    <property type="match status" value="1"/>
</dbReference>
<keyword evidence="1" id="KW-0547">Nucleotide-binding</keyword>
<dbReference type="SUPFAM" id="SSF52540">
    <property type="entry name" value="P-loop containing nucleoside triphosphate hydrolases"/>
    <property type="match status" value="1"/>
</dbReference>
<comment type="similarity">
    <text evidence="1">Belongs to the shikimate kinase family.</text>
</comment>
<accession>A0A212IVJ5</accession>
<dbReference type="GO" id="GO:0005524">
    <property type="term" value="F:ATP binding"/>
    <property type="evidence" value="ECO:0007669"/>
    <property type="project" value="UniProtKB-UniRule"/>
</dbReference>
<comment type="pathway">
    <text evidence="1">Metabolic intermediate biosynthesis; chorismate biosynthesis; chorismate from D-erythrose 4-phosphate and phosphoenolpyruvate: step 5/7.</text>
</comment>
<dbReference type="PRINTS" id="PR01100">
    <property type="entry name" value="SHIKIMTKNASE"/>
</dbReference>
<organism evidence="2">
    <name type="scientific">uncultured delta proteobacterium</name>
    <dbReference type="NCBI Taxonomy" id="34034"/>
    <lineage>
        <taxon>Bacteria</taxon>
        <taxon>Deltaproteobacteria</taxon>
        <taxon>environmental samples</taxon>
    </lineage>
</organism>
<dbReference type="EC" id="2.7.1.71" evidence="1"/>
<dbReference type="Pfam" id="PF01202">
    <property type="entry name" value="SKI"/>
    <property type="match status" value="1"/>
</dbReference>
<dbReference type="InterPro" id="IPR027417">
    <property type="entry name" value="P-loop_NTPase"/>
</dbReference>
<proteinExistence type="inferred from homology"/>
<keyword evidence="1 2" id="KW-0808">Transferase</keyword>
<keyword evidence="1" id="KW-0460">Magnesium</keyword>
<feature type="binding site" evidence="1">
    <location>
        <position position="33"/>
    </location>
    <ligand>
        <name>substrate</name>
    </ligand>
</feature>
<keyword evidence="1" id="KW-0067">ATP-binding</keyword>
<dbReference type="HAMAP" id="MF_00109">
    <property type="entry name" value="Shikimate_kinase"/>
    <property type="match status" value="1"/>
</dbReference>
<comment type="subcellular location">
    <subcellularLocation>
        <location evidence="1">Cytoplasm</location>
    </subcellularLocation>
</comment>
<comment type="caution">
    <text evidence="1">Lacks conserved residue(s) required for the propagation of feature annotation.</text>
</comment>
<dbReference type="NCBIfam" id="NF002988">
    <property type="entry name" value="PRK03731.1"/>
    <property type="match status" value="1"/>
</dbReference>
<feature type="binding site" evidence="1">
    <location>
        <position position="57"/>
    </location>
    <ligand>
        <name>substrate</name>
    </ligand>
</feature>
<dbReference type="PANTHER" id="PTHR21087">
    <property type="entry name" value="SHIKIMATE KINASE"/>
    <property type="match status" value="1"/>
</dbReference>
<dbReference type="GO" id="GO:0004765">
    <property type="term" value="F:shikimate kinase activity"/>
    <property type="evidence" value="ECO:0007669"/>
    <property type="project" value="UniProtKB-UniRule"/>
</dbReference>
<comment type="function">
    <text evidence="1">Catalyzes the specific phosphorylation of the 3-hydroxyl group of shikimic acid using ATP as a cosubstrate.</text>
</comment>
<feature type="binding site" evidence="1">
    <location>
        <begin position="11"/>
        <end position="16"/>
    </location>
    <ligand>
        <name>ATP</name>
        <dbReference type="ChEBI" id="CHEBI:30616"/>
    </ligand>
</feature>
<keyword evidence="1" id="KW-0963">Cytoplasm</keyword>
<name>A0A212IVJ5_9DELT</name>
<feature type="binding site" evidence="1">
    <location>
        <position position="125"/>
    </location>
    <ligand>
        <name>ATP</name>
        <dbReference type="ChEBI" id="CHEBI:30616"/>
    </ligand>
</feature>
<dbReference type="GO" id="GO:0009423">
    <property type="term" value="P:chorismate biosynthetic process"/>
    <property type="evidence" value="ECO:0007669"/>
    <property type="project" value="UniProtKB-UniRule"/>
</dbReference>
<gene>
    <name evidence="1 2" type="primary">aroK</name>
    <name evidence="2" type="ORF">KL86DPRO_10150</name>
</gene>